<feature type="compositionally biased region" description="Basic and acidic residues" evidence="1">
    <location>
        <begin position="61"/>
        <end position="77"/>
    </location>
</feature>
<dbReference type="Proteomes" id="UP000187406">
    <property type="component" value="Unassembled WGS sequence"/>
</dbReference>
<dbReference type="AlphaFoldDB" id="A0A1Q3BMR6"/>
<reference evidence="3" key="1">
    <citation type="submission" date="2016-04" db="EMBL/GenBank/DDBJ databases">
        <title>Cephalotus genome sequencing.</title>
        <authorList>
            <person name="Fukushima K."/>
            <person name="Hasebe M."/>
            <person name="Fang X."/>
        </authorList>
    </citation>
    <scope>NUCLEOTIDE SEQUENCE [LARGE SCALE GENOMIC DNA]</scope>
    <source>
        <strain evidence="3">cv. St1</strain>
    </source>
</reference>
<protein>
    <submittedName>
        <fullName evidence="2">Uncharacterized protein</fullName>
    </submittedName>
</protein>
<dbReference type="EMBL" id="BDDD01000679">
    <property type="protein sequence ID" value="GAV68993.1"/>
    <property type="molecule type" value="Genomic_DNA"/>
</dbReference>
<dbReference type="InParanoid" id="A0A1Q3BMR6"/>
<evidence type="ECO:0000256" key="1">
    <source>
        <dbReference type="SAM" id="MobiDB-lite"/>
    </source>
</evidence>
<accession>A0A1Q3BMR6</accession>
<name>A0A1Q3BMR6_CEPFO</name>
<comment type="caution">
    <text evidence="2">The sequence shown here is derived from an EMBL/GenBank/DDBJ whole genome shotgun (WGS) entry which is preliminary data.</text>
</comment>
<gene>
    <name evidence="2" type="ORF">CFOL_v3_12495</name>
</gene>
<evidence type="ECO:0000313" key="2">
    <source>
        <dbReference type="EMBL" id="GAV68993.1"/>
    </source>
</evidence>
<organism evidence="2 3">
    <name type="scientific">Cephalotus follicularis</name>
    <name type="common">Albany pitcher plant</name>
    <dbReference type="NCBI Taxonomy" id="3775"/>
    <lineage>
        <taxon>Eukaryota</taxon>
        <taxon>Viridiplantae</taxon>
        <taxon>Streptophyta</taxon>
        <taxon>Embryophyta</taxon>
        <taxon>Tracheophyta</taxon>
        <taxon>Spermatophyta</taxon>
        <taxon>Magnoliopsida</taxon>
        <taxon>eudicotyledons</taxon>
        <taxon>Gunneridae</taxon>
        <taxon>Pentapetalae</taxon>
        <taxon>rosids</taxon>
        <taxon>fabids</taxon>
        <taxon>Oxalidales</taxon>
        <taxon>Cephalotaceae</taxon>
        <taxon>Cephalotus</taxon>
    </lineage>
</organism>
<feature type="region of interest" description="Disordered" evidence="1">
    <location>
        <begin position="24"/>
        <end position="86"/>
    </location>
</feature>
<keyword evidence="3" id="KW-1185">Reference proteome</keyword>
<feature type="compositionally biased region" description="Basic and acidic residues" evidence="1">
    <location>
        <begin position="25"/>
        <end position="44"/>
    </location>
</feature>
<proteinExistence type="predicted"/>
<dbReference type="OrthoDB" id="1740536at2759"/>
<sequence length="176" mass="20640">MKKHALDIADLLKRAKKYVNAEKSLAARKEKTSWSGYPEKEEQPRSGQGKKHKRKGGPELTKGDPRHKLSKREDTPKRGSPIPDYNTFIPLLETRTRILAVEKKKVPIQWPAPLRSPVDKRDSSKYCRYHHDHGHDTEKCRHLKNQIDDLIHKGHLRKYVDRDAYQGRRERRKEAP</sequence>
<evidence type="ECO:0000313" key="3">
    <source>
        <dbReference type="Proteomes" id="UP000187406"/>
    </source>
</evidence>